<evidence type="ECO:0000256" key="1">
    <source>
        <dbReference type="ARBA" id="ARBA00022679"/>
    </source>
</evidence>
<accession>A0AAU7EAA1</accession>
<reference evidence="4" key="1">
    <citation type="submission" date="2024-05" db="EMBL/GenBank/DDBJ databases">
        <title>Campylobacter coli isolated from environmental waters in Slovenia.</title>
        <authorList>
            <person name="Zautner A.E."/>
            <person name="Bunk B."/>
            <person name="Riedel T."/>
            <person name="Sproeer C."/>
        </authorList>
    </citation>
    <scope>NUCLEOTIDE SEQUENCE</scope>
    <source>
        <strain evidence="4">CCS1377</strain>
    </source>
</reference>
<dbReference type="CDD" id="cd04301">
    <property type="entry name" value="NAT_SF"/>
    <property type="match status" value="1"/>
</dbReference>
<keyword evidence="1 4" id="KW-0808">Transferase</keyword>
<dbReference type="SUPFAM" id="SSF55729">
    <property type="entry name" value="Acyl-CoA N-acyltransferases (Nat)"/>
    <property type="match status" value="1"/>
</dbReference>
<sequence length="143" mass="17258">MRIRHFKCLSSELKNALIELWEQSVRASHHFLTEEDISKIKQYLNGDEAFIRIEFLFIYENNEFVGFLGFYQTSIQMLFIHPNFFRKNYGTSLVNFAITHFELDKVEVNLDNEKALKFYEKLGFQIYDRYVDEFGFVLLKMKR</sequence>
<dbReference type="AlphaFoldDB" id="A0AAU7EAA1"/>
<gene>
    <name evidence="4" type="ORF">AAH949_00135</name>
</gene>
<dbReference type="EC" id="2.3.1.-" evidence="4"/>
<feature type="domain" description="N-acetyltransferase" evidence="3">
    <location>
        <begin position="11"/>
        <end position="143"/>
    </location>
</feature>
<dbReference type="InterPro" id="IPR016181">
    <property type="entry name" value="Acyl_CoA_acyltransferase"/>
</dbReference>
<dbReference type="PANTHER" id="PTHR43800">
    <property type="entry name" value="PEPTIDYL-LYSINE N-ACETYLTRANSFERASE YJAB"/>
    <property type="match status" value="1"/>
</dbReference>
<evidence type="ECO:0000313" key="4">
    <source>
        <dbReference type="EMBL" id="XBJ30181.1"/>
    </source>
</evidence>
<name>A0AAU7EAA1_9BACT</name>
<evidence type="ECO:0000256" key="2">
    <source>
        <dbReference type="ARBA" id="ARBA00023315"/>
    </source>
</evidence>
<keyword evidence="2 4" id="KW-0012">Acyltransferase</keyword>
<dbReference type="PROSITE" id="PS51186">
    <property type="entry name" value="GNAT"/>
    <property type="match status" value="1"/>
</dbReference>
<dbReference type="Gene3D" id="3.40.630.30">
    <property type="match status" value="1"/>
</dbReference>
<dbReference type="GO" id="GO:0016747">
    <property type="term" value="F:acyltransferase activity, transferring groups other than amino-acyl groups"/>
    <property type="evidence" value="ECO:0007669"/>
    <property type="project" value="InterPro"/>
</dbReference>
<dbReference type="InterPro" id="IPR000182">
    <property type="entry name" value="GNAT_dom"/>
</dbReference>
<protein>
    <submittedName>
        <fullName evidence="4">GNAT family N-acetyltransferase</fullName>
        <ecNumber evidence="4">2.3.1.-</ecNumber>
    </submittedName>
</protein>
<dbReference type="RefSeq" id="WP_348519161.1">
    <property type="nucleotide sequence ID" value="NZ_CP155620.1"/>
</dbReference>
<dbReference type="EMBL" id="CP155620">
    <property type="protein sequence ID" value="XBJ30181.1"/>
    <property type="molecule type" value="Genomic_DNA"/>
</dbReference>
<evidence type="ECO:0000259" key="3">
    <source>
        <dbReference type="PROSITE" id="PS51186"/>
    </source>
</evidence>
<dbReference type="Pfam" id="PF13673">
    <property type="entry name" value="Acetyltransf_10"/>
    <property type="match status" value="1"/>
</dbReference>
<proteinExistence type="predicted"/>
<dbReference type="PANTHER" id="PTHR43800:SF1">
    <property type="entry name" value="PEPTIDYL-LYSINE N-ACETYLTRANSFERASE YJAB"/>
    <property type="match status" value="1"/>
</dbReference>
<organism evidence="4">
    <name type="scientific">Campylobacter sp. CCS1377</name>
    <dbReference type="NCBI Taxonomy" id="3158229"/>
    <lineage>
        <taxon>Bacteria</taxon>
        <taxon>Pseudomonadati</taxon>
        <taxon>Campylobacterota</taxon>
        <taxon>Epsilonproteobacteria</taxon>
        <taxon>Campylobacterales</taxon>
        <taxon>Campylobacteraceae</taxon>
        <taxon>Campylobacter</taxon>
    </lineage>
</organism>